<evidence type="ECO:0000313" key="4">
    <source>
        <dbReference type="EMBL" id="SNY45866.1"/>
    </source>
</evidence>
<comment type="catalytic activity">
    <reaction evidence="3">
        <text>L-glutaminyl-[protein] + H2O = L-glutamyl-[protein] + NH4(+)</text>
        <dbReference type="Rhea" id="RHEA:16441"/>
        <dbReference type="Rhea" id="RHEA-COMP:10207"/>
        <dbReference type="Rhea" id="RHEA-COMP:10208"/>
        <dbReference type="ChEBI" id="CHEBI:15377"/>
        <dbReference type="ChEBI" id="CHEBI:28938"/>
        <dbReference type="ChEBI" id="CHEBI:29973"/>
        <dbReference type="ChEBI" id="CHEBI:30011"/>
        <dbReference type="EC" id="3.5.1.44"/>
    </reaction>
</comment>
<name>A0A285IFK3_9GAMM</name>
<gene>
    <name evidence="3" type="primary">cheD</name>
    <name evidence="4" type="ORF">SAMN06297280_0974</name>
</gene>
<dbReference type="Pfam" id="PF03975">
    <property type="entry name" value="CheD"/>
    <property type="match status" value="1"/>
</dbReference>
<dbReference type="GO" id="GO:0006935">
    <property type="term" value="P:chemotaxis"/>
    <property type="evidence" value="ECO:0007669"/>
    <property type="project" value="UniProtKB-UniRule"/>
</dbReference>
<organism evidence="4 5">
    <name type="scientific">Arsukibacterium tuosuense</name>
    <dbReference type="NCBI Taxonomy" id="1323745"/>
    <lineage>
        <taxon>Bacteria</taxon>
        <taxon>Pseudomonadati</taxon>
        <taxon>Pseudomonadota</taxon>
        <taxon>Gammaproteobacteria</taxon>
        <taxon>Chromatiales</taxon>
        <taxon>Chromatiaceae</taxon>
        <taxon>Arsukibacterium</taxon>
    </lineage>
</organism>
<dbReference type="HAMAP" id="MF_01440">
    <property type="entry name" value="CheD"/>
    <property type="match status" value="1"/>
</dbReference>
<evidence type="ECO:0000313" key="5">
    <source>
        <dbReference type="Proteomes" id="UP000219353"/>
    </source>
</evidence>
<dbReference type="RefSeq" id="WP_097110174.1">
    <property type="nucleotide sequence ID" value="NZ_OBEB01000001.1"/>
</dbReference>
<dbReference type="AlphaFoldDB" id="A0A285IFK3"/>
<keyword evidence="5" id="KW-1185">Reference proteome</keyword>
<dbReference type="CDD" id="cd16352">
    <property type="entry name" value="CheD"/>
    <property type="match status" value="1"/>
</dbReference>
<reference evidence="5" key="1">
    <citation type="submission" date="2017-09" db="EMBL/GenBank/DDBJ databases">
        <authorList>
            <person name="Varghese N."/>
            <person name="Submissions S."/>
        </authorList>
    </citation>
    <scope>NUCLEOTIDE SEQUENCE [LARGE SCALE GENOMIC DNA]</scope>
    <source>
        <strain evidence="5">CGMCC 1.12461</strain>
    </source>
</reference>
<dbReference type="PANTHER" id="PTHR35147:SF3">
    <property type="entry name" value="CHEMORECEPTOR GLUTAMINE DEAMIDASE CHED 1-RELATED"/>
    <property type="match status" value="1"/>
</dbReference>
<keyword evidence="1 3" id="KW-0145">Chemotaxis</keyword>
<dbReference type="EMBL" id="OBEB01000001">
    <property type="protein sequence ID" value="SNY45866.1"/>
    <property type="molecule type" value="Genomic_DNA"/>
</dbReference>
<comment type="similarity">
    <text evidence="3">Belongs to the CheD family.</text>
</comment>
<keyword evidence="2 3" id="KW-0378">Hydrolase</keyword>
<evidence type="ECO:0000256" key="1">
    <source>
        <dbReference type="ARBA" id="ARBA00022500"/>
    </source>
</evidence>
<dbReference type="EC" id="3.5.1.44" evidence="3"/>
<dbReference type="InterPro" id="IPR038592">
    <property type="entry name" value="CheD-like_sf"/>
</dbReference>
<dbReference type="OrthoDB" id="9807202at2"/>
<protein>
    <recommendedName>
        <fullName evidence="3">Probable chemoreceptor glutamine deamidase CheD</fullName>
        <ecNumber evidence="3">3.5.1.44</ecNumber>
    </recommendedName>
</protein>
<comment type="function">
    <text evidence="3">Probably deamidates glutamine residues to glutamate on methyl-accepting chemotaxis receptors (MCPs), playing an important role in chemotaxis.</text>
</comment>
<accession>A0A285IFK3</accession>
<dbReference type="Gene3D" id="3.30.1330.200">
    <property type="match status" value="1"/>
</dbReference>
<dbReference type="SUPFAM" id="SSF64438">
    <property type="entry name" value="CNF1/YfiH-like putative cysteine hydrolases"/>
    <property type="match status" value="1"/>
</dbReference>
<dbReference type="GO" id="GO:0050568">
    <property type="term" value="F:protein-glutamine glutaminase activity"/>
    <property type="evidence" value="ECO:0007669"/>
    <property type="project" value="UniProtKB-UniRule"/>
</dbReference>
<sequence>MPTSYNKPPIVLHAGELVFGRGRRLLHTLLGSCVAITLWHPHKRLGGMCHFALPAAPDGSIPGEPDARYATDCVALFKKLAAERQTSLSDYQARIFGGGNMLQSARLSSAEFAEVQKSPIGDTNCSQAFSLLIAEGVKIIEADVGENGYRKVSFDPHSGKARSVFFDVAKV</sequence>
<dbReference type="PANTHER" id="PTHR35147">
    <property type="entry name" value="CHEMORECEPTOR GLUTAMINE DEAMIDASE CHED-RELATED"/>
    <property type="match status" value="1"/>
</dbReference>
<proteinExistence type="inferred from homology"/>
<dbReference type="InterPro" id="IPR011324">
    <property type="entry name" value="Cytotoxic_necrot_fac-like_cat"/>
</dbReference>
<dbReference type="InterPro" id="IPR005659">
    <property type="entry name" value="Chemorcpt_Glu_NH3ase_CheD"/>
</dbReference>
<evidence type="ECO:0000256" key="2">
    <source>
        <dbReference type="ARBA" id="ARBA00022801"/>
    </source>
</evidence>
<evidence type="ECO:0000256" key="3">
    <source>
        <dbReference type="HAMAP-Rule" id="MF_01440"/>
    </source>
</evidence>
<dbReference type="Proteomes" id="UP000219353">
    <property type="component" value="Unassembled WGS sequence"/>
</dbReference>